<dbReference type="PANTHER" id="PTHR47538">
    <property type="entry name" value="PERILIPIN 4"/>
    <property type="match status" value="1"/>
</dbReference>
<evidence type="ECO:0000313" key="3">
    <source>
        <dbReference type="EMBL" id="QDK70351.1"/>
    </source>
</evidence>
<dbReference type="GO" id="GO:0005886">
    <property type="term" value="C:plasma membrane"/>
    <property type="evidence" value="ECO:0007669"/>
    <property type="project" value="TreeGrafter"/>
</dbReference>
<dbReference type="KEGG" id="lack:FLP15_03175"/>
<accession>A0A514Z6Y7</accession>
<feature type="transmembrane region" description="Helical" evidence="1">
    <location>
        <begin position="403"/>
        <end position="426"/>
    </location>
</feature>
<dbReference type="SUPFAM" id="SSF48371">
    <property type="entry name" value="ARM repeat"/>
    <property type="match status" value="1"/>
</dbReference>
<feature type="domain" description="Tape measure protein N-terminal" evidence="2">
    <location>
        <begin position="2"/>
        <end position="148"/>
    </location>
</feature>
<dbReference type="Pfam" id="PF20155">
    <property type="entry name" value="TMP_3"/>
    <property type="match status" value="1"/>
</dbReference>
<dbReference type="AlphaFoldDB" id="A0A514Z6Y7"/>
<dbReference type="InterPro" id="IPR016024">
    <property type="entry name" value="ARM-type_fold"/>
</dbReference>
<keyword evidence="4" id="KW-1185">Reference proteome</keyword>
<dbReference type="InterPro" id="IPR013491">
    <property type="entry name" value="Tape_meas_N"/>
</dbReference>
<feature type="transmembrane region" description="Helical" evidence="1">
    <location>
        <begin position="333"/>
        <end position="358"/>
    </location>
</feature>
<name>A0A514Z6Y7_9LACT</name>
<keyword evidence="1" id="KW-1133">Transmembrane helix</keyword>
<protein>
    <submittedName>
        <fullName evidence="3">Tape measure protein</fullName>
    </submittedName>
</protein>
<dbReference type="Proteomes" id="UP000315128">
    <property type="component" value="Chromosome"/>
</dbReference>
<feature type="transmembrane region" description="Helical" evidence="1">
    <location>
        <begin position="198"/>
        <end position="219"/>
    </location>
</feature>
<organism evidence="3 4">
    <name type="scientific">Lactococcus protaetiae</name>
    <dbReference type="NCBI Taxonomy" id="2592653"/>
    <lineage>
        <taxon>Bacteria</taxon>
        <taxon>Bacillati</taxon>
        <taxon>Bacillota</taxon>
        <taxon>Bacilli</taxon>
        <taxon>Lactobacillales</taxon>
        <taxon>Streptococcaceae</taxon>
        <taxon>Lactococcus</taxon>
    </lineage>
</organism>
<evidence type="ECO:0000313" key="4">
    <source>
        <dbReference type="Proteomes" id="UP000315128"/>
    </source>
</evidence>
<proteinExistence type="predicted"/>
<dbReference type="Gene3D" id="1.20.120.20">
    <property type="entry name" value="Apolipoprotein"/>
    <property type="match status" value="1"/>
</dbReference>
<feature type="transmembrane region" description="Helical" evidence="1">
    <location>
        <begin position="296"/>
        <end position="321"/>
    </location>
</feature>
<dbReference type="EMBL" id="CP041356">
    <property type="protein sequence ID" value="QDK70351.1"/>
    <property type="molecule type" value="Genomic_DNA"/>
</dbReference>
<reference evidence="3 4" key="1">
    <citation type="submission" date="2019-07" db="EMBL/GenBank/DDBJ databases">
        <title>Genome sequencing of KACC 19320.</title>
        <authorList>
            <person name="Heo J."/>
            <person name="Kim S.-J."/>
            <person name="Kim J.-S."/>
            <person name="Hong S.-B."/>
            <person name="Kwon S.-W."/>
        </authorList>
    </citation>
    <scope>NUCLEOTIDE SEQUENCE [LARGE SCALE GENOMIC DNA]</scope>
    <source>
        <strain evidence="3 4">KACC 19320</strain>
    </source>
</reference>
<sequence>MTDAATATARFNSVGMNLNKSTTEFKNMTKVLAGTGNATAEGIDRASLAISQMAGKGKLDMGNMLQLMNTMPNALAFVSQSTGISMKDIQQAISDGKVSYEDFSKALQDQSVKVDEQFAKQGGVMAQTGKTFEGSISNMKAAVARFGASILEGIGQSKITDAMANIGSKIDETAAKITPIIPKVVDFGTKLFNLAQKFAPVIGAFLAFKLGALGVGTAMKQIGSVFTTLAKNPILSMLMLLAMWIAQNYTKSEEFRNKVNALLKSMQPLVKVVQDVADKFRAFLDWMNKGNTGVQIVKAAIVGIVGAIATFTILNTVAGWITKVKAAFALLNATFAASGIGLIIIGITALVAALIYFFTQTKAGQKIWQGFMNWLRGAWQSISQFFTGLWAGIVQTFNSVVNAIASVVVPVFNAIAAGIGVAMNIIQTVISTVWNVIKAIIIGAITVIAVVIGTYINIWRTVIEIAMNAIKAVIMAVWNAIEPFVTAVVNAISGVITSVFNAIKNTITSVLNTIKNVITSIFNAIKSTITSIWNAIKSTISSVVNSISSTISKVFNTIKSTISSVVGSIKSTVSSVFNSIKSAMTTPINTAKDLINTAINAIKGFFNFKISFPHVPLPHFKINPSGWQAGDLLKGKIPSLGVDFYAKGGIMNGPTIFGMNGNNLQVGGEAGREAVLPLNKDTLGQIGDGIKRATSGMNEKESYVFNQYNYSPENIDARAAAKYANRQGKDMLRTARIRRG</sequence>
<feature type="transmembrane region" description="Helical" evidence="1">
    <location>
        <begin position="433"/>
        <end position="456"/>
    </location>
</feature>
<feature type="transmembrane region" description="Helical" evidence="1">
    <location>
        <begin position="378"/>
        <end position="397"/>
    </location>
</feature>
<dbReference type="RefSeq" id="WP_142765966.1">
    <property type="nucleotide sequence ID" value="NZ_CP041356.1"/>
</dbReference>
<dbReference type="OrthoDB" id="2137849at2"/>
<keyword evidence="1" id="KW-0812">Transmembrane</keyword>
<dbReference type="PANTHER" id="PTHR47538:SF1">
    <property type="entry name" value="PERILIPIN-4"/>
    <property type="match status" value="1"/>
</dbReference>
<evidence type="ECO:0000256" key="1">
    <source>
        <dbReference type="SAM" id="Phobius"/>
    </source>
</evidence>
<dbReference type="NCBIfam" id="TIGR02675">
    <property type="entry name" value="tape_meas_nterm"/>
    <property type="match status" value="1"/>
</dbReference>
<evidence type="ECO:0000259" key="2">
    <source>
        <dbReference type="Pfam" id="PF20155"/>
    </source>
</evidence>
<feature type="transmembrane region" description="Helical" evidence="1">
    <location>
        <begin position="225"/>
        <end position="246"/>
    </location>
</feature>
<gene>
    <name evidence="3" type="ORF">FLP15_03175</name>
</gene>
<keyword evidence="1" id="KW-0472">Membrane</keyword>